<dbReference type="RefSeq" id="WP_074813899.1">
    <property type="nucleotide sequence ID" value="NZ_FOJX01000003.1"/>
</dbReference>
<evidence type="ECO:0000313" key="2">
    <source>
        <dbReference type="Proteomes" id="UP000183843"/>
    </source>
</evidence>
<organism evidence="1 2">
    <name type="scientific">Selenomonas ruminantium</name>
    <dbReference type="NCBI Taxonomy" id="971"/>
    <lineage>
        <taxon>Bacteria</taxon>
        <taxon>Bacillati</taxon>
        <taxon>Bacillota</taxon>
        <taxon>Negativicutes</taxon>
        <taxon>Selenomonadales</taxon>
        <taxon>Selenomonadaceae</taxon>
        <taxon>Selenomonas</taxon>
    </lineage>
</organism>
<proteinExistence type="predicted"/>
<sequence length="173" mass="19236">MANLTSQKRYDVPELVEVRLNNLQLLYIDEALGRVDVSGLLRESWYRLGLEHERARAEGKSVILTFPARLGALPADCYGIKPDCRGEWLPVIIRALQKSGISYSLAEVLTAVYEAIAWGYGAELSAFDGLFDVATIPGRQRLLARREVMERLHGLSPATADPVAFIEEARHGN</sequence>
<accession>A0A1I0WK45</accession>
<name>A0A1I0WK45_SELRU</name>
<dbReference type="AlphaFoldDB" id="A0A1I0WK45"/>
<protein>
    <submittedName>
        <fullName evidence="1">Uncharacterized protein</fullName>
    </submittedName>
</protein>
<dbReference type="Proteomes" id="UP000183843">
    <property type="component" value="Unassembled WGS sequence"/>
</dbReference>
<evidence type="ECO:0000313" key="1">
    <source>
        <dbReference type="EMBL" id="SFA88767.1"/>
    </source>
</evidence>
<gene>
    <name evidence="1" type="ORF">SAMN05216587_10338</name>
</gene>
<dbReference type="EMBL" id="FOJX01000003">
    <property type="protein sequence ID" value="SFA88767.1"/>
    <property type="molecule type" value="Genomic_DNA"/>
</dbReference>
<reference evidence="1 2" key="1">
    <citation type="submission" date="2016-10" db="EMBL/GenBank/DDBJ databases">
        <authorList>
            <person name="de Groot N.N."/>
        </authorList>
    </citation>
    <scope>NUCLEOTIDE SEQUENCE [LARGE SCALE GENOMIC DNA]</scope>
    <source>
        <strain evidence="1 2">L14</strain>
    </source>
</reference>